<accession>A0A3S4BAW2</accession>
<reference evidence="1 2" key="1">
    <citation type="submission" date="2018-04" db="EMBL/GenBank/DDBJ databases">
        <authorList>
            <person name="Huttner S."/>
            <person name="Dainat J."/>
        </authorList>
    </citation>
    <scope>NUCLEOTIDE SEQUENCE [LARGE SCALE GENOMIC DNA]</scope>
</reference>
<evidence type="ECO:0000313" key="2">
    <source>
        <dbReference type="Proteomes" id="UP000289323"/>
    </source>
</evidence>
<sequence length="8" mass="1062">MDRDEQRL</sequence>
<dbReference type="EMBL" id="OUUZ01000018">
    <property type="protein sequence ID" value="SPQ26646.1"/>
    <property type="molecule type" value="Genomic_DNA"/>
</dbReference>
<evidence type="ECO:0000313" key="1">
    <source>
        <dbReference type="EMBL" id="SPQ26646.1"/>
    </source>
</evidence>
<gene>
    <name evidence="1" type="ORF">TT172_LOCUS9065</name>
</gene>
<proteinExistence type="predicted"/>
<organism evidence="1 2">
    <name type="scientific">Thermothielavioides terrestris</name>
    <dbReference type="NCBI Taxonomy" id="2587410"/>
    <lineage>
        <taxon>Eukaryota</taxon>
        <taxon>Fungi</taxon>
        <taxon>Dikarya</taxon>
        <taxon>Ascomycota</taxon>
        <taxon>Pezizomycotina</taxon>
        <taxon>Sordariomycetes</taxon>
        <taxon>Sordariomycetidae</taxon>
        <taxon>Sordariales</taxon>
        <taxon>Chaetomiaceae</taxon>
        <taxon>Thermothielavioides</taxon>
    </lineage>
</organism>
<protein>
    <submittedName>
        <fullName evidence="1">109b3b42-2e25-422c-8a5c-6d8b535ed567</fullName>
    </submittedName>
</protein>
<dbReference type="Proteomes" id="UP000289323">
    <property type="component" value="Unassembled WGS sequence"/>
</dbReference>
<name>A0A3S4BAW2_9PEZI</name>